<dbReference type="GO" id="GO:0042773">
    <property type="term" value="P:ATP synthesis coupled electron transport"/>
    <property type="evidence" value="ECO:0007669"/>
    <property type="project" value="InterPro"/>
</dbReference>
<dbReference type="InterPro" id="IPR050123">
    <property type="entry name" value="Prok_molybdopt-oxidoreductase"/>
</dbReference>
<proteinExistence type="inferred from homology"/>
<dbReference type="InterPro" id="IPR019574">
    <property type="entry name" value="NADH_UbQ_OxRdtase_Gsu_4Fe4S-bd"/>
</dbReference>
<gene>
    <name evidence="14" type="ORF">AD928_11720</name>
</gene>
<keyword evidence="6 10" id="KW-0408">Iron</keyword>
<dbReference type="InterPro" id="IPR036010">
    <property type="entry name" value="2Fe-2S_ferredoxin-like_sf"/>
</dbReference>
<comment type="caution">
    <text evidence="14">The sequence shown here is derived from an EMBL/GenBank/DDBJ whole genome shotgun (WGS) entry which is preliminary data.</text>
</comment>
<dbReference type="Gene3D" id="3.30.200.210">
    <property type="match status" value="1"/>
</dbReference>
<dbReference type="RefSeq" id="WP_062250753.1">
    <property type="nucleotide sequence ID" value="NZ_LHZA01000155.1"/>
</dbReference>
<evidence type="ECO:0000256" key="3">
    <source>
        <dbReference type="ARBA" id="ARBA00022485"/>
    </source>
</evidence>
<evidence type="ECO:0000256" key="5">
    <source>
        <dbReference type="ARBA" id="ARBA00022967"/>
    </source>
</evidence>
<keyword evidence="3 10" id="KW-0004">4Fe-4S</keyword>
<dbReference type="InterPro" id="IPR000283">
    <property type="entry name" value="NADH_UbQ_OxRdtase_75kDa_su_CS"/>
</dbReference>
<dbReference type="FunFam" id="3.30.200.210:FF:000002">
    <property type="entry name" value="NADH-ubiquinone oxidoreductase 75 kDa subunit"/>
    <property type="match status" value="1"/>
</dbReference>
<dbReference type="InterPro" id="IPR006963">
    <property type="entry name" value="Mopterin_OxRdtase_4Fe-4S_dom"/>
</dbReference>
<dbReference type="CDD" id="cd00207">
    <property type="entry name" value="fer2"/>
    <property type="match status" value="1"/>
</dbReference>
<dbReference type="PATRIC" id="fig|178900.5.peg.787"/>
<evidence type="ECO:0000256" key="10">
    <source>
        <dbReference type="RuleBase" id="RU003525"/>
    </source>
</evidence>
<evidence type="ECO:0000313" key="15">
    <source>
        <dbReference type="Proteomes" id="UP000075473"/>
    </source>
</evidence>
<evidence type="ECO:0000256" key="7">
    <source>
        <dbReference type="ARBA" id="ARBA00023014"/>
    </source>
</evidence>
<dbReference type="NCBIfam" id="TIGR01973">
    <property type="entry name" value="NuoG"/>
    <property type="match status" value="1"/>
</dbReference>
<reference evidence="14 15" key="1">
    <citation type="submission" date="2015-06" db="EMBL/GenBank/DDBJ databases">
        <title>Improved classification and identification of acetic acid bacteria using matrix-assisted laser desorption/ionization time-of-flight mass spectrometry; Gluconobacter nephelii and Gluconobacter uchimurae are later heterotypic synonyms of Gluconobacter japonicus and Gluconobacter oxydans, respectively.</title>
        <authorList>
            <person name="Li L."/>
            <person name="Cleenwerck I."/>
            <person name="De Vuyst L."/>
            <person name="Vandamme P."/>
        </authorList>
    </citation>
    <scope>NUCLEOTIDE SEQUENCE [LARGE SCALE GENOMIC DNA]</scope>
    <source>
        <strain evidence="14 15">LMG 1625</strain>
    </source>
</reference>
<dbReference type="PROSITE" id="PS51669">
    <property type="entry name" value="4FE4S_MOW_BIS_MGD"/>
    <property type="match status" value="1"/>
</dbReference>
<dbReference type="Gene3D" id="3.30.70.20">
    <property type="match status" value="1"/>
</dbReference>
<dbReference type="GO" id="GO:0051537">
    <property type="term" value="F:2 iron, 2 sulfur cluster binding"/>
    <property type="evidence" value="ECO:0007669"/>
    <property type="project" value="UniProtKB-UniRule"/>
</dbReference>
<dbReference type="InterPro" id="IPR015405">
    <property type="entry name" value="NDUFS1-like_C"/>
</dbReference>
<evidence type="ECO:0000256" key="4">
    <source>
        <dbReference type="ARBA" id="ARBA00022723"/>
    </source>
</evidence>
<dbReference type="Pfam" id="PF13510">
    <property type="entry name" value="Fer2_4"/>
    <property type="match status" value="1"/>
</dbReference>
<evidence type="ECO:0000259" key="12">
    <source>
        <dbReference type="PROSITE" id="PS51669"/>
    </source>
</evidence>
<keyword evidence="10" id="KW-0874">Quinone</keyword>
<evidence type="ECO:0000256" key="1">
    <source>
        <dbReference type="ARBA" id="ARBA00001966"/>
    </source>
</evidence>
<keyword evidence="14" id="KW-0560">Oxidoreductase</keyword>
<dbReference type="SUPFAM" id="SSF54292">
    <property type="entry name" value="2Fe-2S ferredoxin-like"/>
    <property type="match status" value="1"/>
</dbReference>
<dbReference type="GO" id="GO:0048038">
    <property type="term" value="F:quinone binding"/>
    <property type="evidence" value="ECO:0007669"/>
    <property type="project" value="UniProtKB-UniRule"/>
</dbReference>
<evidence type="ECO:0000313" key="14">
    <source>
        <dbReference type="EMBL" id="KXU92183.1"/>
    </source>
</evidence>
<dbReference type="EC" id="7.1.1.-" evidence="10"/>
<dbReference type="InterPro" id="IPR001041">
    <property type="entry name" value="2Fe-2S_ferredoxin-type"/>
</dbReference>
<feature type="domain" description="2Fe-2S ferredoxin-type" evidence="11">
    <location>
        <begin position="1"/>
        <end position="78"/>
    </location>
</feature>
<dbReference type="Pfam" id="PF09326">
    <property type="entry name" value="NADH_dhqG_C"/>
    <property type="match status" value="1"/>
</dbReference>
<dbReference type="PROSITE" id="PS51085">
    <property type="entry name" value="2FE2S_FER_2"/>
    <property type="match status" value="1"/>
</dbReference>
<dbReference type="Gene3D" id="3.10.20.740">
    <property type="match status" value="1"/>
</dbReference>
<dbReference type="GO" id="GO:0046872">
    <property type="term" value="F:metal ion binding"/>
    <property type="evidence" value="ECO:0007669"/>
    <property type="project" value="UniProtKB-UniRule"/>
</dbReference>
<dbReference type="PROSITE" id="PS51257">
    <property type="entry name" value="PROKAR_LIPOPROTEIN"/>
    <property type="match status" value="1"/>
</dbReference>
<dbReference type="Pfam" id="PF22117">
    <property type="entry name" value="Fer4_Nqo3"/>
    <property type="match status" value="1"/>
</dbReference>
<dbReference type="PANTHER" id="PTHR43105">
    <property type="entry name" value="RESPIRATORY NITRATE REDUCTASE"/>
    <property type="match status" value="1"/>
</dbReference>
<evidence type="ECO:0000256" key="9">
    <source>
        <dbReference type="ARBA" id="ARBA00047712"/>
    </source>
</evidence>
<accession>A0A149Q4P4</accession>
<evidence type="ECO:0000256" key="6">
    <source>
        <dbReference type="ARBA" id="ARBA00023004"/>
    </source>
</evidence>
<dbReference type="GO" id="GO:0008137">
    <property type="term" value="F:NADH dehydrogenase (ubiquinone) activity"/>
    <property type="evidence" value="ECO:0007669"/>
    <property type="project" value="UniProtKB-UniRule"/>
</dbReference>
<organism evidence="14 15">
    <name type="scientific">Acetobacter cerevisiae</name>
    <dbReference type="NCBI Taxonomy" id="178900"/>
    <lineage>
        <taxon>Bacteria</taxon>
        <taxon>Pseudomonadati</taxon>
        <taxon>Pseudomonadota</taxon>
        <taxon>Alphaproteobacteria</taxon>
        <taxon>Acetobacterales</taxon>
        <taxon>Acetobacteraceae</taxon>
        <taxon>Acetobacter</taxon>
    </lineage>
</organism>
<dbReference type="Pfam" id="PF00384">
    <property type="entry name" value="Molybdopterin"/>
    <property type="match status" value="1"/>
</dbReference>
<evidence type="ECO:0000259" key="11">
    <source>
        <dbReference type="PROSITE" id="PS51085"/>
    </source>
</evidence>
<dbReference type="Pfam" id="PF10588">
    <property type="entry name" value="NADH-G_4Fe-4S_3"/>
    <property type="match status" value="1"/>
</dbReference>
<dbReference type="Gene3D" id="3.40.50.740">
    <property type="match status" value="1"/>
</dbReference>
<evidence type="ECO:0000256" key="2">
    <source>
        <dbReference type="ARBA" id="ARBA00005404"/>
    </source>
</evidence>
<dbReference type="SUPFAM" id="SSF53706">
    <property type="entry name" value="Formate dehydrogenase/DMSO reductase, domains 1-3"/>
    <property type="match status" value="1"/>
</dbReference>
<dbReference type="SUPFAM" id="SSF54862">
    <property type="entry name" value="4Fe-4S ferredoxins"/>
    <property type="match status" value="1"/>
</dbReference>
<protein>
    <recommendedName>
        <fullName evidence="10">NADH-quinone oxidoreductase</fullName>
        <ecNumber evidence="10">7.1.1.-</ecNumber>
    </recommendedName>
</protein>
<dbReference type="SMART" id="SM00929">
    <property type="entry name" value="NADH-G_4Fe-4S_3"/>
    <property type="match status" value="1"/>
</dbReference>
<dbReference type="InterPro" id="IPR054351">
    <property type="entry name" value="NADH_UbQ_OxRdtase_ferredoxin"/>
</dbReference>
<dbReference type="FunFam" id="3.30.70.20:FF:000002">
    <property type="entry name" value="NADH-ubiquinone oxidoreductase 75 kDa subunit"/>
    <property type="match status" value="1"/>
</dbReference>
<feature type="domain" description="4Fe-4S Mo/W bis-MGD-type" evidence="12">
    <location>
        <begin position="215"/>
        <end position="271"/>
    </location>
</feature>
<feature type="domain" description="4Fe-4S His(Cys)3-ligated-type" evidence="13">
    <location>
        <begin position="78"/>
        <end position="117"/>
    </location>
</feature>
<comment type="similarity">
    <text evidence="2 10">Belongs to the complex I 75 kDa subunit family.</text>
</comment>
<dbReference type="CDD" id="cd02773">
    <property type="entry name" value="MopB_Res-Cmplx1_Nad11"/>
    <property type="match status" value="1"/>
</dbReference>
<dbReference type="GO" id="GO:0051539">
    <property type="term" value="F:4 iron, 4 sulfur cluster binding"/>
    <property type="evidence" value="ECO:0007669"/>
    <property type="project" value="UniProtKB-KW"/>
</dbReference>
<dbReference type="PROSITE" id="PS00641">
    <property type="entry name" value="COMPLEX1_75K_1"/>
    <property type="match status" value="1"/>
</dbReference>
<dbReference type="PROSITE" id="PS51839">
    <property type="entry name" value="4FE4S_HC3"/>
    <property type="match status" value="1"/>
</dbReference>
<dbReference type="Pfam" id="PF22151">
    <property type="entry name" value="Fer4_NDSU1"/>
    <property type="match status" value="1"/>
</dbReference>
<comment type="cofactor">
    <cofactor evidence="1 10">
        <name>[4Fe-4S] cluster</name>
        <dbReference type="ChEBI" id="CHEBI:49883"/>
    </cofactor>
</comment>
<comment type="catalytic activity">
    <reaction evidence="9 10">
        <text>a quinone + NADH + 5 H(+)(in) = a quinol + NAD(+) + 4 H(+)(out)</text>
        <dbReference type="Rhea" id="RHEA:57888"/>
        <dbReference type="ChEBI" id="CHEBI:15378"/>
        <dbReference type="ChEBI" id="CHEBI:24646"/>
        <dbReference type="ChEBI" id="CHEBI:57540"/>
        <dbReference type="ChEBI" id="CHEBI:57945"/>
        <dbReference type="ChEBI" id="CHEBI:132124"/>
    </reaction>
</comment>
<dbReference type="InterPro" id="IPR010228">
    <property type="entry name" value="NADH_UbQ_OxRdtase_Gsu"/>
</dbReference>
<dbReference type="FunFam" id="3.10.20.740:FF:000001">
    <property type="entry name" value="NADH-quinone oxidoreductase subunit G"/>
    <property type="match status" value="1"/>
</dbReference>
<keyword evidence="8 10" id="KW-0520">NAD</keyword>
<dbReference type="EMBL" id="LHZA01000155">
    <property type="protein sequence ID" value="KXU92183.1"/>
    <property type="molecule type" value="Genomic_DNA"/>
</dbReference>
<evidence type="ECO:0000259" key="13">
    <source>
        <dbReference type="PROSITE" id="PS51839"/>
    </source>
</evidence>
<keyword evidence="10" id="KW-0001">2Fe-2S</keyword>
<dbReference type="PROSITE" id="PS00642">
    <property type="entry name" value="COMPLEX1_75K_2"/>
    <property type="match status" value="1"/>
</dbReference>
<dbReference type="PROSITE" id="PS00643">
    <property type="entry name" value="COMPLEX1_75K_3"/>
    <property type="match status" value="1"/>
</dbReference>
<comment type="function">
    <text evidence="10">NDH-1 shuttles electrons from NADH, via FMN and iron-sulfur (Fe-S) centers, to quinones in the respiratory chain. Couples the redox reaction to proton translocation (for every two electrons transferred, four hydrogen ions are translocated across the cytoplasmic membrane), and thus conserves the redox energy in a proton gradient.</text>
</comment>
<dbReference type="PANTHER" id="PTHR43105:SF13">
    <property type="entry name" value="NADH-UBIQUINONE OXIDOREDUCTASE 75 KDA SUBUNIT, MITOCHONDRIAL"/>
    <property type="match status" value="1"/>
</dbReference>
<keyword evidence="7 10" id="KW-0411">Iron-sulfur</keyword>
<dbReference type="InterPro" id="IPR006656">
    <property type="entry name" value="Mopterin_OxRdtase"/>
</dbReference>
<comment type="cofactor">
    <cofactor evidence="10">
        <name>[2Fe-2S] cluster</name>
        <dbReference type="ChEBI" id="CHEBI:190135"/>
    </cofactor>
    <text evidence="10">Binds 1 [2Fe-2S] cluster per subunit.</text>
</comment>
<dbReference type="Proteomes" id="UP000075473">
    <property type="component" value="Unassembled WGS sequence"/>
</dbReference>
<dbReference type="AlphaFoldDB" id="A0A149Q4P4"/>
<dbReference type="GO" id="GO:0016651">
    <property type="term" value="F:oxidoreductase activity, acting on NAD(P)H"/>
    <property type="evidence" value="ECO:0007669"/>
    <property type="project" value="InterPro"/>
</dbReference>
<name>A0A149Q4P4_9PROT</name>
<keyword evidence="5 10" id="KW-1278">Translocase</keyword>
<keyword evidence="4 10" id="KW-0479">Metal-binding</keyword>
<dbReference type="GO" id="GO:0016020">
    <property type="term" value="C:membrane"/>
    <property type="evidence" value="ECO:0007669"/>
    <property type="project" value="InterPro"/>
</dbReference>
<sequence length="699" mass="76036">MVRVIVDGTPVDVPAGFSALQACEAAGKEIPRFCYHERLSVAGNCRMCLVQVVRAPKPVASCGFPVSEGMEILTDTEMVRRARRAVMEFLLINHPLDCPICDQGGECDLQDQAYGYGTGVSRYHEPKRAVTDKDLGPLVKTVMTRCIQCTRCVRFTTEVAGTPELGMVSRGENAEITTYVEKALTSELSGNLIDICPVGALTAKPSAFHARSWEYKKTDSIDVMDAVGTNIQIQARGGEVMRIVPRVNDEVNEEWLSDKGRFSVDGLKRRRLDRPWVRVHGKLMQASWQEAFVSLARRLDGVSGYQIGAIAGDLCDAESLCALKDLMTSLGSPNLDCRQDNAWYDLSAREGYLFNSGILGIEEADALLLVGTHPRHEAPVLNARIRKRFLDSGRGRFPIAMIGHPLTDPTYPAELLGDGPEVLEKLLDGSHPFAETLQTAKRPMIIIGHGALTRPDASAIYDACKKLAIQTGAIAEGWNGLNVLHTAASRVGALDLGFLPGTRGRNASGMLRGDVDVLWLLGADEFPVDKIEADTFVVYQGHHGDAAAARADIILPGAAYTEKPGTYVNTEGRVQRSFRAVFPPGEAREDWRILRAFSEVIGKTLPYDTLDALRDRMAEVNPIFRQIGAVAQPITQIEGQGVSAPSVPAVSAAQEEGLAASAFRPVMQDYYQTNPISRASPTMADCSRVYGPVRAVAAE</sequence>
<evidence type="ECO:0000256" key="8">
    <source>
        <dbReference type="ARBA" id="ARBA00023027"/>
    </source>
</evidence>